<evidence type="ECO:0000259" key="1">
    <source>
        <dbReference type="Pfam" id="PF25475"/>
    </source>
</evidence>
<keyword evidence="3" id="KW-1185">Reference proteome</keyword>
<sequence length="172" mass="19734">MKNIISGVVSKIGVDLVEEKNIYHIKVEQNPIRHTVIDISCIDKNLDLRLAPYTKRIVSALLNDEMHSIRNIVNSAILDPEVKGGLRWPLGKPCSGDRYSVIGVWHMIAKKYKSPLLNLKARHVDRFDFKVTIDESTVEVNLKLRGIVSHLQEVNIERDSICDMFKYNLRMI</sequence>
<name>A0AAD9TLM8_9ROSI</name>
<organism evidence="2 3">
    <name type="scientific">Dipteronia dyeriana</name>
    <dbReference type="NCBI Taxonomy" id="168575"/>
    <lineage>
        <taxon>Eukaryota</taxon>
        <taxon>Viridiplantae</taxon>
        <taxon>Streptophyta</taxon>
        <taxon>Embryophyta</taxon>
        <taxon>Tracheophyta</taxon>
        <taxon>Spermatophyta</taxon>
        <taxon>Magnoliopsida</taxon>
        <taxon>eudicotyledons</taxon>
        <taxon>Gunneridae</taxon>
        <taxon>Pentapetalae</taxon>
        <taxon>rosids</taxon>
        <taxon>malvids</taxon>
        <taxon>Sapindales</taxon>
        <taxon>Sapindaceae</taxon>
        <taxon>Hippocastanoideae</taxon>
        <taxon>Acereae</taxon>
        <taxon>Dipteronia</taxon>
    </lineage>
</organism>
<reference evidence="2" key="1">
    <citation type="journal article" date="2023" name="Plant J.">
        <title>Genome sequences and population genomics provide insights into the demographic history, inbreeding, and mutation load of two 'living fossil' tree species of Dipteronia.</title>
        <authorList>
            <person name="Feng Y."/>
            <person name="Comes H.P."/>
            <person name="Chen J."/>
            <person name="Zhu S."/>
            <person name="Lu R."/>
            <person name="Zhang X."/>
            <person name="Li P."/>
            <person name="Qiu J."/>
            <person name="Olsen K.M."/>
            <person name="Qiu Y."/>
        </authorList>
    </citation>
    <scope>NUCLEOTIDE SEQUENCE</scope>
    <source>
        <strain evidence="2">KIB01</strain>
    </source>
</reference>
<dbReference type="PANTHER" id="PTHR35481:SF1">
    <property type="entry name" value="DNA-DIRECTED RNA POLYMERASE SUBUNIT ALPHA"/>
    <property type="match status" value="1"/>
</dbReference>
<evidence type="ECO:0000313" key="3">
    <source>
        <dbReference type="Proteomes" id="UP001280121"/>
    </source>
</evidence>
<proteinExistence type="predicted"/>
<dbReference type="AlphaFoldDB" id="A0AAD9TLM8"/>
<evidence type="ECO:0000313" key="2">
    <source>
        <dbReference type="EMBL" id="KAK2638076.1"/>
    </source>
</evidence>
<comment type="caution">
    <text evidence="2">The sequence shown here is derived from an EMBL/GenBank/DDBJ whole genome shotgun (WGS) entry which is preliminary data.</text>
</comment>
<accession>A0AAD9TLM8</accession>
<dbReference type="Pfam" id="PF25475">
    <property type="entry name" value="DUF7903"/>
    <property type="match status" value="1"/>
</dbReference>
<dbReference type="PANTHER" id="PTHR35481">
    <property type="entry name" value="DNA-DIRECTED RNA POLYMERASE SUBUNIT ALPHA"/>
    <property type="match status" value="1"/>
</dbReference>
<dbReference type="Proteomes" id="UP001280121">
    <property type="component" value="Unassembled WGS sequence"/>
</dbReference>
<dbReference type="InterPro" id="IPR057225">
    <property type="entry name" value="DUF7903"/>
</dbReference>
<feature type="domain" description="DUF7903" evidence="1">
    <location>
        <begin position="26"/>
        <end position="172"/>
    </location>
</feature>
<gene>
    <name evidence="2" type="ORF">Ddye_025871</name>
</gene>
<protein>
    <recommendedName>
        <fullName evidence="1">DUF7903 domain-containing protein</fullName>
    </recommendedName>
</protein>
<dbReference type="EMBL" id="JANJYI010000008">
    <property type="protein sequence ID" value="KAK2638076.1"/>
    <property type="molecule type" value="Genomic_DNA"/>
</dbReference>